<dbReference type="EC" id="6.2.1.3" evidence="4"/>
<evidence type="ECO:0000259" key="2">
    <source>
        <dbReference type="Pfam" id="PF00501"/>
    </source>
</evidence>
<dbReference type="PROSITE" id="PS00455">
    <property type="entry name" value="AMP_BINDING"/>
    <property type="match status" value="1"/>
</dbReference>
<organism evidence="4 5">
    <name type="scientific">Ancylobacter tetraedralis</name>
    <dbReference type="NCBI Taxonomy" id="217068"/>
    <lineage>
        <taxon>Bacteria</taxon>
        <taxon>Pseudomonadati</taxon>
        <taxon>Pseudomonadota</taxon>
        <taxon>Alphaproteobacteria</taxon>
        <taxon>Hyphomicrobiales</taxon>
        <taxon>Xanthobacteraceae</taxon>
        <taxon>Ancylobacter</taxon>
    </lineage>
</organism>
<keyword evidence="4" id="KW-0436">Ligase</keyword>
<proteinExistence type="inferred from homology"/>
<reference evidence="4 5" key="1">
    <citation type="submission" date="2020-08" db="EMBL/GenBank/DDBJ databases">
        <title>Genomic Encyclopedia of Type Strains, Phase IV (KMG-IV): sequencing the most valuable type-strain genomes for metagenomic binning, comparative biology and taxonomic classification.</title>
        <authorList>
            <person name="Goeker M."/>
        </authorList>
    </citation>
    <scope>NUCLEOTIDE SEQUENCE [LARGE SCALE GENOMIC DNA]</scope>
    <source>
        <strain evidence="4 5">DSM 5895</strain>
    </source>
</reference>
<dbReference type="Pfam" id="PF13193">
    <property type="entry name" value="AMP-binding_C"/>
    <property type="match status" value="1"/>
</dbReference>
<feature type="domain" description="AMP-dependent synthetase/ligase" evidence="2">
    <location>
        <begin position="17"/>
        <end position="365"/>
    </location>
</feature>
<dbReference type="AlphaFoldDB" id="A0A839ZFF7"/>
<dbReference type="Proteomes" id="UP000533469">
    <property type="component" value="Unassembled WGS sequence"/>
</dbReference>
<feature type="domain" description="AMP-binding enzyme C-terminal" evidence="3">
    <location>
        <begin position="415"/>
        <end position="490"/>
    </location>
</feature>
<comment type="caution">
    <text evidence="4">The sequence shown here is derived from an EMBL/GenBank/DDBJ whole genome shotgun (WGS) entry which is preliminary data.</text>
</comment>
<dbReference type="Gene3D" id="3.30.300.30">
    <property type="match status" value="1"/>
</dbReference>
<dbReference type="InterPro" id="IPR045851">
    <property type="entry name" value="AMP-bd_C_sf"/>
</dbReference>
<dbReference type="InterPro" id="IPR042099">
    <property type="entry name" value="ANL_N_sf"/>
</dbReference>
<evidence type="ECO:0000259" key="3">
    <source>
        <dbReference type="Pfam" id="PF13193"/>
    </source>
</evidence>
<accession>A0A839ZFF7</accession>
<keyword evidence="5" id="KW-1185">Reference proteome</keyword>
<dbReference type="GO" id="GO:0031956">
    <property type="term" value="F:medium-chain fatty acid-CoA ligase activity"/>
    <property type="evidence" value="ECO:0007669"/>
    <property type="project" value="TreeGrafter"/>
</dbReference>
<dbReference type="Pfam" id="PF00501">
    <property type="entry name" value="AMP-binding"/>
    <property type="match status" value="1"/>
</dbReference>
<protein>
    <submittedName>
        <fullName evidence="4">Long-chain acyl-CoA synthetase</fullName>
        <ecNumber evidence="4">6.2.1.3</ecNumber>
    </submittedName>
</protein>
<dbReference type="InterPro" id="IPR025110">
    <property type="entry name" value="AMP-bd_C"/>
</dbReference>
<dbReference type="EMBL" id="JACICD010000010">
    <property type="protein sequence ID" value="MBB3773418.1"/>
    <property type="molecule type" value="Genomic_DNA"/>
</dbReference>
<evidence type="ECO:0000313" key="4">
    <source>
        <dbReference type="EMBL" id="MBB3773418.1"/>
    </source>
</evidence>
<sequence length="510" mass="54769">MTTARPSPVYGALLEIVARQPDKVAMTFEDRTLTYADFLGGVDRTATHFRAARIGPGVAVAMYGQNSPEIMFGYYAAARLGAIFVPVNSALTAAEVDYTLQHSGASKLYFDDSVGEAARAVVPAAMRIHIDTLAEPIADATDGNEGDVSVTPDDDFLIMYTSGTTGTPKAVMLTQGGQANAAKALARMWGIGETDTVLVALPLGFLYGLSTASAVALQAGARVALLPRFHPRDVLEGFVKWRAQVFQGVPTMFSMMLEYSEQRDLTFDLSFMRALVAAGAPLSPELKERFAARFGKRIDNYYAMTEVTPIFGAYHDDPRPVPDAAIGRAAPLADIRIVRADGSPCAEGEEGEILVRGAATLKYYYKNLEQTAQVMTDGYFRSGDLGYRDVDGYYYISGRIKDIIIRGGANISPAEVETALTSHPSVQDAAVLGVSDRVFGEVPVAFVVLRAGKTATADELAEHAGRSLAAFKVPAAILLEASFPLGKTGKVDKSALRRRWHELNTGDGRA</sequence>
<comment type="similarity">
    <text evidence="1">Belongs to the ATP-dependent AMP-binding enzyme family.</text>
</comment>
<evidence type="ECO:0000256" key="1">
    <source>
        <dbReference type="ARBA" id="ARBA00006432"/>
    </source>
</evidence>
<dbReference type="PANTHER" id="PTHR43201">
    <property type="entry name" value="ACYL-COA SYNTHETASE"/>
    <property type="match status" value="1"/>
</dbReference>
<dbReference type="GO" id="GO:0004467">
    <property type="term" value="F:long-chain fatty acid-CoA ligase activity"/>
    <property type="evidence" value="ECO:0007669"/>
    <property type="project" value="UniProtKB-EC"/>
</dbReference>
<dbReference type="InterPro" id="IPR020845">
    <property type="entry name" value="AMP-binding_CS"/>
</dbReference>
<dbReference type="SUPFAM" id="SSF56801">
    <property type="entry name" value="Acetyl-CoA synthetase-like"/>
    <property type="match status" value="1"/>
</dbReference>
<dbReference type="RefSeq" id="WP_183191556.1">
    <property type="nucleotide sequence ID" value="NZ_JACICD010000010.1"/>
</dbReference>
<name>A0A839ZFF7_9HYPH</name>
<evidence type="ECO:0000313" key="5">
    <source>
        <dbReference type="Proteomes" id="UP000533469"/>
    </source>
</evidence>
<dbReference type="InterPro" id="IPR000873">
    <property type="entry name" value="AMP-dep_synth/lig_dom"/>
</dbReference>
<dbReference type="PANTHER" id="PTHR43201:SF8">
    <property type="entry name" value="ACYL-COA SYNTHETASE FAMILY MEMBER 3"/>
    <property type="match status" value="1"/>
</dbReference>
<gene>
    <name evidence="4" type="ORF">FHS55_004053</name>
</gene>
<dbReference type="Gene3D" id="3.40.50.12780">
    <property type="entry name" value="N-terminal domain of ligase-like"/>
    <property type="match status" value="1"/>
</dbReference>